<name>A0A2S8FL83_9BACT</name>
<keyword evidence="1" id="KW-1133">Transmembrane helix</keyword>
<dbReference type="Pfam" id="PF07963">
    <property type="entry name" value="N_methyl"/>
    <property type="match status" value="1"/>
</dbReference>
<dbReference type="NCBIfam" id="TIGR02532">
    <property type="entry name" value="IV_pilin_GFxxxE"/>
    <property type="match status" value="1"/>
</dbReference>
<dbReference type="PROSITE" id="PS00409">
    <property type="entry name" value="PROKAR_NTER_METHYL"/>
    <property type="match status" value="1"/>
</dbReference>
<dbReference type="SUPFAM" id="SSF54523">
    <property type="entry name" value="Pili subunits"/>
    <property type="match status" value="1"/>
</dbReference>
<dbReference type="RefSeq" id="WP_105331918.1">
    <property type="nucleotide sequence ID" value="NZ_PUHY01000012.1"/>
</dbReference>
<dbReference type="EMBL" id="PUHY01000012">
    <property type="protein sequence ID" value="PQO32907.1"/>
    <property type="molecule type" value="Genomic_DNA"/>
</dbReference>
<dbReference type="Pfam" id="PF07596">
    <property type="entry name" value="SBP_bac_10"/>
    <property type="match status" value="1"/>
</dbReference>
<dbReference type="NCBIfam" id="TIGR04294">
    <property type="entry name" value="pre_pil_HX9DG"/>
    <property type="match status" value="1"/>
</dbReference>
<comment type="caution">
    <text evidence="3">The sequence shown here is derived from an EMBL/GenBank/DDBJ whole genome shotgun (WGS) entry which is preliminary data.</text>
</comment>
<dbReference type="Proteomes" id="UP000238322">
    <property type="component" value="Unassembled WGS sequence"/>
</dbReference>
<dbReference type="OrthoDB" id="240776at2"/>
<feature type="domain" description="DUF1559" evidence="2">
    <location>
        <begin position="35"/>
        <end position="301"/>
    </location>
</feature>
<dbReference type="AlphaFoldDB" id="A0A2S8FL83"/>
<reference evidence="3 4" key="1">
    <citation type="submission" date="2018-02" db="EMBL/GenBank/DDBJ databases">
        <title>Comparative genomes isolates from brazilian mangrove.</title>
        <authorList>
            <person name="Araujo J.E."/>
            <person name="Taketani R.G."/>
            <person name="Silva M.C.P."/>
            <person name="Loureco M.V."/>
            <person name="Andreote F.D."/>
        </authorList>
    </citation>
    <scope>NUCLEOTIDE SEQUENCE [LARGE SCALE GENOMIC DNA]</scope>
    <source>
        <strain evidence="3 4">Hex-1 MGV</strain>
    </source>
</reference>
<dbReference type="Gene3D" id="3.30.700.10">
    <property type="entry name" value="Glycoprotein, Type 4 Pilin"/>
    <property type="match status" value="1"/>
</dbReference>
<dbReference type="InterPro" id="IPR045584">
    <property type="entry name" value="Pilin-like"/>
</dbReference>
<dbReference type="InterPro" id="IPR011453">
    <property type="entry name" value="DUF1559"/>
</dbReference>
<evidence type="ECO:0000313" key="3">
    <source>
        <dbReference type="EMBL" id="PQO32907.1"/>
    </source>
</evidence>
<organism evidence="3 4">
    <name type="scientific">Blastopirellula marina</name>
    <dbReference type="NCBI Taxonomy" id="124"/>
    <lineage>
        <taxon>Bacteria</taxon>
        <taxon>Pseudomonadati</taxon>
        <taxon>Planctomycetota</taxon>
        <taxon>Planctomycetia</taxon>
        <taxon>Pirellulales</taxon>
        <taxon>Pirellulaceae</taxon>
        <taxon>Blastopirellula</taxon>
    </lineage>
</organism>
<keyword evidence="1" id="KW-0812">Transmembrane</keyword>
<sequence>MRTATLKPRGFTLVELLVVIAIIGVLIALLLPAVQQAREAARRMQCTNNMKQLGLALHMYNDTYKALPMGVLQNHNWRVSVLPYIEQKALYDFLDFGQSFSGSSSNSGTNVNYLSDVAIDAFICPSSPLDPNMNPGWNSHKFQYHHYMGVSGAVGTNIGTCQKFYGWNCDNGPFGMNRKVRLAELTDGTSNTMILGEQSQRVKYTGSGVGSWPFADGKTMAPGGYHGGWEGPANLDQTGSQWGIMSGIVPIQYGPNATCPDQWECGYCYVNSTILASQHPGGILITLADGSSRFIAETIDLNNFKLLALRSDGQVVTFD</sequence>
<evidence type="ECO:0000313" key="4">
    <source>
        <dbReference type="Proteomes" id="UP000238322"/>
    </source>
</evidence>
<dbReference type="InterPro" id="IPR012902">
    <property type="entry name" value="N_methyl_site"/>
</dbReference>
<dbReference type="PANTHER" id="PTHR30093">
    <property type="entry name" value="GENERAL SECRETION PATHWAY PROTEIN G"/>
    <property type="match status" value="1"/>
</dbReference>
<accession>A0A2S8FL83</accession>
<proteinExistence type="predicted"/>
<gene>
    <name evidence="3" type="ORF">C5Y83_19465</name>
</gene>
<feature type="transmembrane region" description="Helical" evidence="1">
    <location>
        <begin position="12"/>
        <end position="34"/>
    </location>
</feature>
<dbReference type="PANTHER" id="PTHR30093:SF2">
    <property type="entry name" value="TYPE II SECRETION SYSTEM PROTEIN H"/>
    <property type="match status" value="1"/>
</dbReference>
<protein>
    <submittedName>
        <fullName evidence="3">Prepilin-type cleavage/methylation domain-containing protein</fullName>
    </submittedName>
</protein>
<evidence type="ECO:0000259" key="2">
    <source>
        <dbReference type="Pfam" id="PF07596"/>
    </source>
</evidence>
<evidence type="ECO:0000256" key="1">
    <source>
        <dbReference type="SAM" id="Phobius"/>
    </source>
</evidence>
<dbReference type="InterPro" id="IPR027558">
    <property type="entry name" value="Pre_pil_HX9DG_C"/>
</dbReference>
<keyword evidence="1" id="KW-0472">Membrane</keyword>